<gene>
    <name evidence="1" type="ORF">SAMN04487894_10655</name>
</gene>
<proteinExistence type="predicted"/>
<dbReference type="RefSeq" id="WP_090390390.1">
    <property type="nucleotide sequence ID" value="NZ_FMZO01000006.1"/>
</dbReference>
<dbReference type="EMBL" id="FMZO01000006">
    <property type="protein sequence ID" value="SDD10843.1"/>
    <property type="molecule type" value="Genomic_DNA"/>
</dbReference>
<dbReference type="OrthoDB" id="677598at2"/>
<organism evidence="1 2">
    <name type="scientific">Niabella drilacis (strain DSM 25811 / CCM 8410 / CCUG 62505 / LMG 26954 / E90)</name>
    <dbReference type="NCBI Taxonomy" id="1285928"/>
    <lineage>
        <taxon>Bacteria</taxon>
        <taxon>Pseudomonadati</taxon>
        <taxon>Bacteroidota</taxon>
        <taxon>Chitinophagia</taxon>
        <taxon>Chitinophagales</taxon>
        <taxon>Chitinophagaceae</taxon>
        <taxon>Niabella</taxon>
    </lineage>
</organism>
<dbReference type="Proteomes" id="UP000198757">
    <property type="component" value="Unassembled WGS sequence"/>
</dbReference>
<keyword evidence="2" id="KW-1185">Reference proteome</keyword>
<name>A0A1G6S2E5_NIADE</name>
<evidence type="ECO:0000313" key="2">
    <source>
        <dbReference type="Proteomes" id="UP000198757"/>
    </source>
</evidence>
<reference evidence="2" key="1">
    <citation type="submission" date="2016-10" db="EMBL/GenBank/DDBJ databases">
        <authorList>
            <person name="Varghese N."/>
            <person name="Submissions S."/>
        </authorList>
    </citation>
    <scope>NUCLEOTIDE SEQUENCE [LARGE SCALE GENOMIC DNA]</scope>
    <source>
        <strain evidence="2">DSM 25811 / CCM 8410 / LMG 26954 / E90</strain>
    </source>
</reference>
<sequence>MRVIFDDRARRPEKDAHQSAFLNNISFTADAIVHLAGKATSFNIAEWIWHIEIINGREWYIVTDKKA</sequence>
<evidence type="ECO:0000313" key="1">
    <source>
        <dbReference type="EMBL" id="SDD10843.1"/>
    </source>
</evidence>
<dbReference type="STRING" id="1285928.SAMN04487894_10655"/>
<protein>
    <submittedName>
        <fullName evidence="1">Uncharacterized protein</fullName>
    </submittedName>
</protein>
<dbReference type="AlphaFoldDB" id="A0A1G6S2E5"/>
<accession>A0A1G6S2E5</accession>